<comment type="caution">
    <text evidence="2">The sequence shown here is derived from an EMBL/GenBank/DDBJ whole genome shotgun (WGS) entry which is preliminary data.</text>
</comment>
<evidence type="ECO:0000313" key="2">
    <source>
        <dbReference type="EMBL" id="KAJ6645822.1"/>
    </source>
</evidence>
<dbReference type="EMBL" id="WJQU01000001">
    <property type="protein sequence ID" value="KAJ6645822.1"/>
    <property type="molecule type" value="Genomic_DNA"/>
</dbReference>
<sequence length="89" mass="10491">MEDDDLEMLEFRYRALKSMYAKEMQNEEKAANSNDNSIINDSYVPRRDTPRMETEFKHPYWLQSDLKSAVAKPTDFPKPVFGIQITRLS</sequence>
<protein>
    <submittedName>
        <fullName evidence="2">Uncharacterized protein</fullName>
    </submittedName>
</protein>
<evidence type="ECO:0000256" key="1">
    <source>
        <dbReference type="SAM" id="MobiDB-lite"/>
    </source>
</evidence>
<dbReference type="Proteomes" id="UP001151699">
    <property type="component" value="Chromosome A"/>
</dbReference>
<accession>A0A9Q0N9H1</accession>
<organism evidence="2 3">
    <name type="scientific">Pseudolycoriella hygida</name>
    <dbReference type="NCBI Taxonomy" id="35572"/>
    <lineage>
        <taxon>Eukaryota</taxon>
        <taxon>Metazoa</taxon>
        <taxon>Ecdysozoa</taxon>
        <taxon>Arthropoda</taxon>
        <taxon>Hexapoda</taxon>
        <taxon>Insecta</taxon>
        <taxon>Pterygota</taxon>
        <taxon>Neoptera</taxon>
        <taxon>Endopterygota</taxon>
        <taxon>Diptera</taxon>
        <taxon>Nematocera</taxon>
        <taxon>Sciaroidea</taxon>
        <taxon>Sciaridae</taxon>
        <taxon>Pseudolycoriella</taxon>
    </lineage>
</organism>
<gene>
    <name evidence="2" type="ORF">Bhyg_01031</name>
</gene>
<dbReference type="AlphaFoldDB" id="A0A9Q0N9H1"/>
<reference evidence="2" key="1">
    <citation type="submission" date="2022-07" db="EMBL/GenBank/DDBJ databases">
        <authorList>
            <person name="Trinca V."/>
            <person name="Uliana J.V.C."/>
            <person name="Torres T.T."/>
            <person name="Ward R.J."/>
            <person name="Monesi N."/>
        </authorList>
    </citation>
    <scope>NUCLEOTIDE SEQUENCE</scope>
    <source>
        <strain evidence="2">HSMRA1968</strain>
        <tissue evidence="2">Whole embryos</tissue>
    </source>
</reference>
<name>A0A9Q0N9H1_9DIPT</name>
<proteinExistence type="predicted"/>
<keyword evidence="3" id="KW-1185">Reference proteome</keyword>
<feature type="compositionally biased region" description="Low complexity" evidence="1">
    <location>
        <begin position="32"/>
        <end position="42"/>
    </location>
</feature>
<feature type="region of interest" description="Disordered" evidence="1">
    <location>
        <begin position="27"/>
        <end position="46"/>
    </location>
</feature>
<evidence type="ECO:0000313" key="3">
    <source>
        <dbReference type="Proteomes" id="UP001151699"/>
    </source>
</evidence>